<dbReference type="InterPro" id="IPR004358">
    <property type="entry name" value="Sig_transdc_His_kin-like_C"/>
</dbReference>
<dbReference type="Proteomes" id="UP000293912">
    <property type="component" value="Chromosome"/>
</dbReference>
<dbReference type="AlphaFoldDB" id="A0A4P6X6J2"/>
<evidence type="ECO:0000256" key="11">
    <source>
        <dbReference type="ARBA" id="ARBA00023012"/>
    </source>
</evidence>
<dbReference type="PRINTS" id="PR00344">
    <property type="entry name" value="BCTRLSENSOR"/>
</dbReference>
<dbReference type="SMART" id="SM00388">
    <property type="entry name" value="HisKA"/>
    <property type="match status" value="1"/>
</dbReference>
<dbReference type="PROSITE" id="PS50885">
    <property type="entry name" value="HAMP"/>
    <property type="match status" value="1"/>
</dbReference>
<evidence type="ECO:0000256" key="2">
    <source>
        <dbReference type="ARBA" id="ARBA00004141"/>
    </source>
</evidence>
<dbReference type="InterPro" id="IPR013727">
    <property type="entry name" value="2CSK_N"/>
</dbReference>
<dbReference type="PANTHER" id="PTHR45436:SF14">
    <property type="entry name" value="SENSOR PROTEIN QSEC"/>
    <property type="match status" value="1"/>
</dbReference>
<evidence type="ECO:0000256" key="13">
    <source>
        <dbReference type="SAM" id="Phobius"/>
    </source>
</evidence>
<dbReference type="InterPro" id="IPR003660">
    <property type="entry name" value="HAMP_dom"/>
</dbReference>
<dbReference type="Pfam" id="PF02518">
    <property type="entry name" value="HATPase_c"/>
    <property type="match status" value="1"/>
</dbReference>
<dbReference type="InterPro" id="IPR003594">
    <property type="entry name" value="HATPase_dom"/>
</dbReference>
<evidence type="ECO:0000259" key="14">
    <source>
        <dbReference type="PROSITE" id="PS50109"/>
    </source>
</evidence>
<dbReference type="InterPro" id="IPR050428">
    <property type="entry name" value="TCS_sensor_his_kinase"/>
</dbReference>
<accession>A0A4P6X6J2</accession>
<dbReference type="SUPFAM" id="SSF55874">
    <property type="entry name" value="ATPase domain of HSP90 chaperone/DNA topoisomerase II/histidine kinase"/>
    <property type="match status" value="1"/>
</dbReference>
<dbReference type="Pfam" id="PF00512">
    <property type="entry name" value="HisKA"/>
    <property type="match status" value="1"/>
</dbReference>
<gene>
    <name evidence="16" type="primary">qseC8</name>
    <name evidence="16" type="ORF">HPF_21855</name>
</gene>
<dbReference type="GO" id="GO:0005524">
    <property type="term" value="F:ATP binding"/>
    <property type="evidence" value="ECO:0007669"/>
    <property type="project" value="UniProtKB-KW"/>
</dbReference>
<dbReference type="SMART" id="SM00387">
    <property type="entry name" value="HATPase_c"/>
    <property type="match status" value="1"/>
</dbReference>
<feature type="domain" description="HAMP" evidence="15">
    <location>
        <begin position="170"/>
        <end position="222"/>
    </location>
</feature>
<evidence type="ECO:0000256" key="3">
    <source>
        <dbReference type="ARBA" id="ARBA00012438"/>
    </source>
</evidence>
<dbReference type="SUPFAM" id="SSF47384">
    <property type="entry name" value="Homodimeric domain of signal transducing histidine kinase"/>
    <property type="match status" value="1"/>
</dbReference>
<dbReference type="Gene3D" id="1.10.287.130">
    <property type="match status" value="1"/>
</dbReference>
<protein>
    <recommendedName>
        <fullName evidence="3">histidine kinase</fullName>
        <ecNumber evidence="3">2.7.13.3</ecNumber>
    </recommendedName>
</protein>
<dbReference type="GO" id="GO:0005886">
    <property type="term" value="C:plasma membrane"/>
    <property type="evidence" value="ECO:0007669"/>
    <property type="project" value="TreeGrafter"/>
</dbReference>
<dbReference type="EC" id="2.7.13.3" evidence="3"/>
<dbReference type="InterPro" id="IPR036890">
    <property type="entry name" value="HATPase_C_sf"/>
</dbReference>
<proteinExistence type="predicted"/>
<dbReference type="InterPro" id="IPR003661">
    <property type="entry name" value="HisK_dim/P_dom"/>
</dbReference>
<dbReference type="InterPro" id="IPR036097">
    <property type="entry name" value="HisK_dim/P_sf"/>
</dbReference>
<evidence type="ECO:0000313" key="16">
    <source>
        <dbReference type="EMBL" id="QBM30346.1"/>
    </source>
</evidence>
<evidence type="ECO:0000313" key="17">
    <source>
        <dbReference type="Proteomes" id="UP000293912"/>
    </source>
</evidence>
<evidence type="ECO:0000256" key="6">
    <source>
        <dbReference type="ARBA" id="ARBA00022692"/>
    </source>
</evidence>
<dbReference type="CDD" id="cd00075">
    <property type="entry name" value="HATPase"/>
    <property type="match status" value="1"/>
</dbReference>
<keyword evidence="12 13" id="KW-0472">Membrane</keyword>
<keyword evidence="7" id="KW-0547">Nucleotide-binding</keyword>
<reference evidence="16 17" key="1">
    <citation type="submission" date="2019-03" db="EMBL/GenBank/DDBJ databases">
        <authorList>
            <person name="Sebastian G."/>
            <person name="Baumann P."/>
            <person name="Ruckert C."/>
            <person name="Kalinowski J."/>
            <person name="Nebel B."/>
            <person name="Takors R."/>
            <person name="Blombach B."/>
        </authorList>
    </citation>
    <scope>NUCLEOTIDE SEQUENCE [LARGE SCALE GENOMIC DNA]</scope>
    <source>
        <strain evidence="16 17">DSM 1084</strain>
    </source>
</reference>
<dbReference type="KEGG" id="hpse:HPF_21855"/>
<keyword evidence="5 16" id="KW-0808">Transferase</keyword>
<keyword evidence="8" id="KW-0418">Kinase</keyword>
<evidence type="ECO:0000256" key="12">
    <source>
        <dbReference type="ARBA" id="ARBA00023136"/>
    </source>
</evidence>
<comment type="catalytic activity">
    <reaction evidence="1">
        <text>ATP + protein L-histidine = ADP + protein N-phospho-L-histidine.</text>
        <dbReference type="EC" id="2.7.13.3"/>
    </reaction>
</comment>
<evidence type="ECO:0000256" key="8">
    <source>
        <dbReference type="ARBA" id="ARBA00022777"/>
    </source>
</evidence>
<evidence type="ECO:0000256" key="10">
    <source>
        <dbReference type="ARBA" id="ARBA00022989"/>
    </source>
</evidence>
<keyword evidence="17" id="KW-1185">Reference proteome</keyword>
<sequence length="445" mass="47495">MTLRWPTSLRARLLVFVLLAILATALLQAALAWRAARAEADALFDYQMRQTAQTLRAGLPEGLATGVLPVPPSQQDFDFVLQIWSVDGSLLLRSADRPELPARAVLGFADVVAHGTTYRVYSVITGGLVIQVAQDMAVRQRMAGDLALRTAAPVLWLAPVLMLAVGWLVRRTLAPVARVREQVAARSADDLAPLAGQDLPDEIRPLVQEFNGLLQRLGQAFEVQQRFVADAAHELRSPLAALKLQVQGLRRAEGVETRERALQRLDAGIDRATRLVGQLMELARQQARQAEGAPAAPLDLAALARSVIGEAVADAQARSQALGLSGLETAMVTGHADALRLLLRNLIENAIKYAPAAGRIEVGVLAGEAAGRVALVVEDSGPGIPEAERTRVLDRFYRLPDAPSTGSGLGLAIAQSVAQMHGGALRLDASPTLGGLRVRLELPAA</sequence>
<feature type="domain" description="Histidine kinase" evidence="14">
    <location>
        <begin position="230"/>
        <end position="445"/>
    </location>
</feature>
<keyword evidence="4" id="KW-0597">Phosphoprotein</keyword>
<organism evidence="16 17">
    <name type="scientific">Hydrogenophaga pseudoflava</name>
    <name type="common">Pseudomonas carboxydoflava</name>
    <dbReference type="NCBI Taxonomy" id="47421"/>
    <lineage>
        <taxon>Bacteria</taxon>
        <taxon>Pseudomonadati</taxon>
        <taxon>Pseudomonadota</taxon>
        <taxon>Betaproteobacteria</taxon>
        <taxon>Burkholderiales</taxon>
        <taxon>Comamonadaceae</taxon>
        <taxon>Hydrogenophaga</taxon>
    </lineage>
</organism>
<evidence type="ECO:0000256" key="9">
    <source>
        <dbReference type="ARBA" id="ARBA00022840"/>
    </source>
</evidence>
<dbReference type="PROSITE" id="PS50109">
    <property type="entry name" value="HIS_KIN"/>
    <property type="match status" value="1"/>
</dbReference>
<dbReference type="Gene3D" id="3.30.565.10">
    <property type="entry name" value="Histidine kinase-like ATPase, C-terminal domain"/>
    <property type="match status" value="1"/>
</dbReference>
<keyword evidence="11" id="KW-0902">Two-component regulatory system</keyword>
<dbReference type="PANTHER" id="PTHR45436">
    <property type="entry name" value="SENSOR HISTIDINE KINASE YKOH"/>
    <property type="match status" value="1"/>
</dbReference>
<dbReference type="Gene3D" id="1.20.5.1040">
    <property type="entry name" value="Sensor protein qsec"/>
    <property type="match status" value="1"/>
</dbReference>
<evidence type="ECO:0000256" key="7">
    <source>
        <dbReference type="ARBA" id="ARBA00022741"/>
    </source>
</evidence>
<dbReference type="EMBL" id="CP037867">
    <property type="protein sequence ID" value="QBM30346.1"/>
    <property type="molecule type" value="Genomic_DNA"/>
</dbReference>
<feature type="transmembrane region" description="Helical" evidence="13">
    <location>
        <begin position="146"/>
        <end position="169"/>
    </location>
</feature>
<dbReference type="Pfam" id="PF00672">
    <property type="entry name" value="HAMP"/>
    <property type="match status" value="1"/>
</dbReference>
<evidence type="ECO:0000259" key="15">
    <source>
        <dbReference type="PROSITE" id="PS50885"/>
    </source>
</evidence>
<keyword evidence="6 13" id="KW-0812">Transmembrane</keyword>
<keyword evidence="10 13" id="KW-1133">Transmembrane helix</keyword>
<name>A0A4P6X6J2_HYDPS</name>
<evidence type="ECO:0000256" key="5">
    <source>
        <dbReference type="ARBA" id="ARBA00022679"/>
    </source>
</evidence>
<comment type="subcellular location">
    <subcellularLocation>
        <location evidence="2">Membrane</location>
        <topology evidence="2">Multi-pass membrane protein</topology>
    </subcellularLocation>
</comment>
<dbReference type="CDD" id="cd00082">
    <property type="entry name" value="HisKA"/>
    <property type="match status" value="1"/>
</dbReference>
<dbReference type="InterPro" id="IPR005467">
    <property type="entry name" value="His_kinase_dom"/>
</dbReference>
<dbReference type="SMART" id="SM00304">
    <property type="entry name" value="HAMP"/>
    <property type="match status" value="1"/>
</dbReference>
<dbReference type="RefSeq" id="WP_133157830.1">
    <property type="nucleotide sequence ID" value="NZ_CP037867.1"/>
</dbReference>
<evidence type="ECO:0000256" key="4">
    <source>
        <dbReference type="ARBA" id="ARBA00022553"/>
    </source>
</evidence>
<dbReference type="Pfam" id="PF08521">
    <property type="entry name" value="2CSK_N"/>
    <property type="match status" value="1"/>
</dbReference>
<evidence type="ECO:0000256" key="1">
    <source>
        <dbReference type="ARBA" id="ARBA00000085"/>
    </source>
</evidence>
<keyword evidence="9" id="KW-0067">ATP-binding</keyword>
<dbReference type="GO" id="GO:0000155">
    <property type="term" value="F:phosphorelay sensor kinase activity"/>
    <property type="evidence" value="ECO:0007669"/>
    <property type="project" value="InterPro"/>
</dbReference>